<comment type="caution">
    <text evidence="1">The sequence shown here is derived from an EMBL/GenBank/DDBJ whole genome shotgun (WGS) entry which is preliminary data.</text>
</comment>
<accession>A0ACA9K6I6</accession>
<name>A0ACA9K6I6_9GLOM</name>
<feature type="non-terminal residue" evidence="1">
    <location>
        <position position="1751"/>
    </location>
</feature>
<reference evidence="1" key="1">
    <citation type="submission" date="2021-06" db="EMBL/GenBank/DDBJ databases">
        <authorList>
            <person name="Kallberg Y."/>
            <person name="Tangrot J."/>
            <person name="Rosling A."/>
        </authorList>
    </citation>
    <scope>NUCLEOTIDE SEQUENCE</scope>
    <source>
        <strain evidence="1">AU212A</strain>
    </source>
</reference>
<dbReference type="EMBL" id="CAJVPM010000950">
    <property type="protein sequence ID" value="CAG8455940.1"/>
    <property type="molecule type" value="Genomic_DNA"/>
</dbReference>
<sequence length="1751" mass="199168">MSGKNKKDNDIIVAQRRLEHYYNAIKSQDNDTSIDNADFASTICIGDVSLKISEPKNPELVPYYTKPLFEDSQEVLRHFRWMMQKEKLGQDIFLIGPPGPLRRSLVLRFAQLTKREIEYVALSKDCTDSDLKQRREISGGTAYYVDQAYGIEKAERNVLPILNNLLENREMLLEDGRFLVHPKRYTSLAESNSKTIMDIGKLVKVSEHFIVMALGLPVPPYVGHSLDPPLRSRFQCRDVKQPGFDSQIKHLRKLAPNATSEIVERLVSVANVLGNKQYDNDGGITIPEFPASVDTSVLVLQKFPGIRPRFLIDLLYPWPLFHSNVEQKSVIEATYHRFGMLGFDFGRTSENVIQEDENIFQCMPGYNIINIQVSKDIKTTVGSEIPIYMFELDFQHTDDSKIHHVSVFGGSDELSSADFFVETEYHQNIFNAMLIAHSVGDFCLIGEKGVGKSALIRHFTTKLGYNIEYIPLYKDMSSRDLLQRRSTTFAGDTIWENSPLVRASISGYLAVLDGIDTLSGGTLMVLERLIKEREISLPDGKQLIHPTRYENLIQKYGLTHESLESKGIFATHPAFRIVALGRPGSWLTPEIVAMFQFIVIFPLNYREETQVLETLSPGIDAKKLSLLLRLVNRLRQDTGETLKPLSDALSTRQLIRICRRLTLFPNESLYLAIQKTTLSRFLPSLVRMALEELLINNEILPPSEPINIEHLKIEILPSRDKPEILRIGDVEQLIAKDSNPLLIPDIVFHENPKQNEILMQMLQDYQLGEHLLLIGNQGVGKNKLADYFLQLLKLPREYIQLHRLTAIPSIVNGVLQYEDSPLVKAVRNGHILVVDEADKAPTYVTAVLKNLLEDGQMVLGDGRRIVSTLTSKNPKEECIVIHRNFRMIVLANRPGFPFLGNDFYREIGDVFSCHAVDNSDSDSEMFLLRNYAPSVSDDLLLKLTAAFSDLRKLVDEGLISYPYSTRELVNIVKHMQVGYQQYPNEGVSYILQNVFDFDQYDKVSKDLLIAVFQKHGFPVGLESEYTIRLGKRVPLTGPQITEVWKKSSLGGKICEVRKFPMKFRGLWEIHINEAKELNRTEGKQTLYYVIYFIHHNNFIYIKGRIDSFTEQIYSFRISTRGEAHDIVGLGDGSLFVVTTSPATLHAICQNHQKVRSIDLHEYFPLQQIPSQLRLSIVQKRDGTWLLILHNSSDNSILLVDFSRKSLTALTLSVSSPDETVMLKDFEVIGILGLIKPTPEETIYLSQEGVAQANVLSARFLQTNNVSIAASIISNLPEALINNIGDVQVLSYMRDPVDEGNYENFYKNLKNVSIFLSKSGQLATVIPSKNGRSTGYLELFNPVQKILWRITLPLAIPGIAKPDQVLPATSHQYIQVDRMVASLLELPNGDLLTMDNSGVVRIWQVNAEELIKAANAWKKLVGNIDKRVLSIIYGDSEDNFTKDTSENETSIDMSFLNGISHRGSGPGDDDGRQQSFVDVEKLELRDEAKQPLELTDAQRELHEMAMQKRLEQINMTQEDFELYRSYKANVQREIRELHVILESIEAKDKERIWLKNQSSGDVDDTKLIEGLTGDVNIYRRRGENDPENGFYQALPKRMYFVFDLSASMYRFNSHDRRLDRSMEVALMIMESFKSFEHKFQYQIFGHSGDSPNIEFVKKDNYPRTEKETFKVLNQMNAHSQFCLSGDNTLSALSHAIKDITKEVADDYFVVVLSDANIQQYKINPEDIAKALKTDERVNSFIIFIGSLQDQAE</sequence>
<evidence type="ECO:0000313" key="1">
    <source>
        <dbReference type="EMBL" id="CAG8455940.1"/>
    </source>
</evidence>
<organism evidence="1 2">
    <name type="scientific">Scutellospora calospora</name>
    <dbReference type="NCBI Taxonomy" id="85575"/>
    <lineage>
        <taxon>Eukaryota</taxon>
        <taxon>Fungi</taxon>
        <taxon>Fungi incertae sedis</taxon>
        <taxon>Mucoromycota</taxon>
        <taxon>Glomeromycotina</taxon>
        <taxon>Glomeromycetes</taxon>
        <taxon>Diversisporales</taxon>
        <taxon>Gigasporaceae</taxon>
        <taxon>Scutellospora</taxon>
    </lineage>
</organism>
<protein>
    <submittedName>
        <fullName evidence="1">70_t:CDS:1</fullName>
    </submittedName>
</protein>
<keyword evidence="2" id="KW-1185">Reference proteome</keyword>
<dbReference type="Proteomes" id="UP000789860">
    <property type="component" value="Unassembled WGS sequence"/>
</dbReference>
<gene>
    <name evidence="1" type="ORF">SCALOS_LOCUS1402</name>
</gene>
<proteinExistence type="predicted"/>
<evidence type="ECO:0000313" key="2">
    <source>
        <dbReference type="Proteomes" id="UP000789860"/>
    </source>
</evidence>